<evidence type="ECO:0000313" key="2">
    <source>
        <dbReference type="Proteomes" id="UP000007819"/>
    </source>
</evidence>
<protein>
    <submittedName>
        <fullName evidence="1">Uncharacterized protein</fullName>
    </submittedName>
</protein>
<reference evidence="2" key="1">
    <citation type="submission" date="2010-06" db="EMBL/GenBank/DDBJ databases">
        <authorList>
            <person name="Jiang H."/>
            <person name="Abraham K."/>
            <person name="Ali S."/>
            <person name="Alsbrooks S.L."/>
            <person name="Anim B.N."/>
            <person name="Anosike U.S."/>
            <person name="Attaway T."/>
            <person name="Bandaranaike D.P."/>
            <person name="Battles P.K."/>
            <person name="Bell S.N."/>
            <person name="Bell A.V."/>
            <person name="Beltran B."/>
            <person name="Bickham C."/>
            <person name="Bustamante Y."/>
            <person name="Caleb T."/>
            <person name="Canada A."/>
            <person name="Cardenas V."/>
            <person name="Carter K."/>
            <person name="Chacko J."/>
            <person name="Chandrabose M.N."/>
            <person name="Chavez D."/>
            <person name="Chavez A."/>
            <person name="Chen L."/>
            <person name="Chu H.-S."/>
            <person name="Claassen K.J."/>
            <person name="Cockrell R."/>
            <person name="Collins M."/>
            <person name="Cooper J.A."/>
            <person name="Cree A."/>
            <person name="Curry S.M."/>
            <person name="Da Y."/>
            <person name="Dao M.D."/>
            <person name="Das B."/>
            <person name="Davila M.-L."/>
            <person name="Davy-Carroll L."/>
            <person name="Denson S."/>
            <person name="Dinh H."/>
            <person name="Ebong V.E."/>
            <person name="Edwards J.R."/>
            <person name="Egan A."/>
            <person name="El-Daye J."/>
            <person name="Escobedo L."/>
            <person name="Fernandez S."/>
            <person name="Fernando P.R."/>
            <person name="Flagg N."/>
            <person name="Forbes L.D."/>
            <person name="Fowler R.G."/>
            <person name="Fu Q."/>
            <person name="Gabisi R.A."/>
            <person name="Ganer J."/>
            <person name="Garbino Pronczuk A."/>
            <person name="Garcia R.M."/>
            <person name="Garner T."/>
            <person name="Garrett T.E."/>
            <person name="Gonzalez D.A."/>
            <person name="Hamid H."/>
            <person name="Hawkins E.S."/>
            <person name="Hirani K."/>
            <person name="Hogues M.E."/>
            <person name="Hollins B."/>
            <person name="Hsiao C.-H."/>
            <person name="Jabil R."/>
            <person name="James M.L."/>
            <person name="Jhangiani S.N."/>
            <person name="Johnson B."/>
            <person name="Johnson Q."/>
            <person name="Joshi V."/>
            <person name="Kalu J.B."/>
            <person name="Kam C."/>
            <person name="Kashfia A."/>
            <person name="Keebler J."/>
            <person name="Kisamo H."/>
            <person name="Kovar C.L."/>
            <person name="Lago L.A."/>
            <person name="Lai C.-Y."/>
            <person name="Laidlaw J."/>
            <person name="Lara F."/>
            <person name="Le T.-K."/>
            <person name="Lee S.L."/>
            <person name="Legall F.H."/>
            <person name="Lemon S.J."/>
            <person name="Lewis L.R."/>
            <person name="Li B."/>
            <person name="Liu Y."/>
            <person name="Liu Y.-S."/>
            <person name="Lopez J."/>
            <person name="Lozado R.J."/>
            <person name="Lu J."/>
            <person name="Madu R.C."/>
            <person name="Maheshwari M."/>
            <person name="Maheshwari R."/>
            <person name="Malloy K."/>
            <person name="Martinez E."/>
            <person name="Mathew T."/>
            <person name="Mercado I.C."/>
            <person name="Mercado C."/>
            <person name="Meyer B."/>
            <person name="Montgomery K."/>
            <person name="Morgan M.B."/>
            <person name="Munidasa M."/>
            <person name="Nazareth L.V."/>
            <person name="Nelson J."/>
            <person name="Ng B.M."/>
            <person name="Nguyen N.B."/>
            <person name="Nguyen P.Q."/>
            <person name="Nguyen T."/>
            <person name="Obregon M."/>
            <person name="Okwuonu G.O."/>
            <person name="Onwere C.G."/>
            <person name="Orozco G."/>
            <person name="Parra A."/>
            <person name="Patel S."/>
            <person name="Patil S."/>
            <person name="Perez A."/>
            <person name="Perez Y."/>
            <person name="Pham C."/>
            <person name="Primus E.L."/>
            <person name="Pu L.-L."/>
            <person name="Puazo M."/>
            <person name="Qin X."/>
            <person name="Quiroz J.B."/>
            <person name="Reese J."/>
            <person name="Richards S."/>
            <person name="Rives C.M."/>
            <person name="Robberts R."/>
            <person name="Ruiz S.J."/>
            <person name="Ruiz M.J."/>
            <person name="Santibanez J."/>
            <person name="Schneider B.W."/>
            <person name="Sisson I."/>
            <person name="Smith M."/>
            <person name="Sodergren E."/>
            <person name="Song X.-Z."/>
            <person name="Song B.B."/>
            <person name="Summersgill H."/>
            <person name="Thelus R."/>
            <person name="Thornton R.D."/>
            <person name="Trejos Z.Y."/>
            <person name="Usmani K."/>
            <person name="Vattathil S."/>
            <person name="Villasana D."/>
            <person name="Walker D.L."/>
            <person name="Wang S."/>
            <person name="Wang K."/>
            <person name="White C.S."/>
            <person name="Williams A.C."/>
            <person name="Williamson J."/>
            <person name="Wilson K."/>
            <person name="Woghiren I.O."/>
            <person name="Woodworth J.R."/>
            <person name="Worley K.C."/>
            <person name="Wright R.A."/>
            <person name="Wu W."/>
            <person name="Young L."/>
            <person name="Zhang L."/>
            <person name="Zhang J."/>
            <person name="Zhu Y."/>
            <person name="Muzny D.M."/>
            <person name="Weinstock G."/>
            <person name="Gibbs R.A."/>
        </authorList>
    </citation>
    <scope>NUCLEOTIDE SEQUENCE [LARGE SCALE GENOMIC DNA]</scope>
    <source>
        <strain evidence="2">LSR1</strain>
    </source>
</reference>
<dbReference type="KEGG" id="api:115033887"/>
<proteinExistence type="predicted"/>
<dbReference type="OrthoDB" id="6622899at2759"/>
<evidence type="ECO:0000313" key="1">
    <source>
        <dbReference type="EnsemblMetazoa" id="XP_029344455.1"/>
    </source>
</evidence>
<reference evidence="1" key="2">
    <citation type="submission" date="2022-06" db="UniProtKB">
        <authorList>
            <consortium name="EnsemblMetazoa"/>
        </authorList>
    </citation>
    <scope>IDENTIFICATION</scope>
</reference>
<dbReference type="RefSeq" id="XP_029344455.1">
    <property type="nucleotide sequence ID" value="XM_029488595.1"/>
</dbReference>
<organism evidence="1 2">
    <name type="scientific">Acyrthosiphon pisum</name>
    <name type="common">Pea aphid</name>
    <dbReference type="NCBI Taxonomy" id="7029"/>
    <lineage>
        <taxon>Eukaryota</taxon>
        <taxon>Metazoa</taxon>
        <taxon>Ecdysozoa</taxon>
        <taxon>Arthropoda</taxon>
        <taxon>Hexapoda</taxon>
        <taxon>Insecta</taxon>
        <taxon>Pterygota</taxon>
        <taxon>Neoptera</taxon>
        <taxon>Paraneoptera</taxon>
        <taxon>Hemiptera</taxon>
        <taxon>Sternorrhyncha</taxon>
        <taxon>Aphidomorpha</taxon>
        <taxon>Aphidoidea</taxon>
        <taxon>Aphididae</taxon>
        <taxon>Macrosiphini</taxon>
        <taxon>Acyrthosiphon</taxon>
    </lineage>
</organism>
<dbReference type="EnsemblMetazoa" id="XM_029488595.1">
    <property type="protein sequence ID" value="XP_029344455.1"/>
    <property type="gene ID" value="LOC115033887"/>
</dbReference>
<dbReference type="GeneID" id="115033887"/>
<sequence>MLSVYSLIKPPKSGNCTIFEDNIPIITIADLKEIISDPTNTPARINKIEKLKQKINDIMDNGCWEADDIFLEHNYSDSTVFDCLVYYLAGYISKRLVAKTKCELCKLHLKNLNTSKTRPEADLVNIKSRGYLTHPNSNVFKIFKSLELSFTKFADTPNVFEDASEYFLSQNITFDFPCIEHRTDVLMDICSYYLIMRMRQYSYQQNQNNKNILCILQGITN</sequence>
<dbReference type="AlphaFoldDB" id="A0A8R2NNY7"/>
<keyword evidence="2" id="KW-1185">Reference proteome</keyword>
<dbReference type="Proteomes" id="UP000007819">
    <property type="component" value="Chromosome A1"/>
</dbReference>
<name>A0A8R2NNY7_ACYPI</name>
<accession>A0A8R2NNY7</accession>